<feature type="binding site" evidence="6">
    <location>
        <position position="231"/>
    </location>
    <ligand>
        <name>ATP</name>
        <dbReference type="ChEBI" id="CHEBI:30616"/>
    </ligand>
</feature>
<dbReference type="PROSITE" id="PS00107">
    <property type="entry name" value="PROTEIN_KINASE_ATP"/>
    <property type="match status" value="1"/>
</dbReference>
<dbReference type="Proteomes" id="UP000800082">
    <property type="component" value="Unassembled WGS sequence"/>
</dbReference>
<evidence type="ECO:0000256" key="2">
    <source>
        <dbReference type="ARBA" id="ARBA00022741"/>
    </source>
</evidence>
<dbReference type="InterPro" id="IPR000719">
    <property type="entry name" value="Prot_kinase_dom"/>
</dbReference>
<dbReference type="Pfam" id="PF00069">
    <property type="entry name" value="Pkinase"/>
    <property type="match status" value="2"/>
</dbReference>
<feature type="compositionally biased region" description="Acidic residues" evidence="7">
    <location>
        <begin position="391"/>
        <end position="400"/>
    </location>
</feature>
<accession>A0A6A5RVJ3</accession>
<evidence type="ECO:0000259" key="8">
    <source>
        <dbReference type="PROSITE" id="PS50011"/>
    </source>
</evidence>
<feature type="compositionally biased region" description="Polar residues" evidence="7">
    <location>
        <begin position="368"/>
        <end position="385"/>
    </location>
</feature>
<evidence type="ECO:0000256" key="5">
    <source>
        <dbReference type="ARBA" id="ARBA00037982"/>
    </source>
</evidence>
<reference evidence="9" key="1">
    <citation type="journal article" date="2020" name="Stud. Mycol.">
        <title>101 Dothideomycetes genomes: a test case for predicting lifestyles and emergence of pathogens.</title>
        <authorList>
            <person name="Haridas S."/>
            <person name="Albert R."/>
            <person name="Binder M."/>
            <person name="Bloem J."/>
            <person name="Labutti K."/>
            <person name="Salamov A."/>
            <person name="Andreopoulos B."/>
            <person name="Baker S."/>
            <person name="Barry K."/>
            <person name="Bills G."/>
            <person name="Bluhm B."/>
            <person name="Cannon C."/>
            <person name="Castanera R."/>
            <person name="Culley D."/>
            <person name="Daum C."/>
            <person name="Ezra D."/>
            <person name="Gonzalez J."/>
            <person name="Henrissat B."/>
            <person name="Kuo A."/>
            <person name="Liang C."/>
            <person name="Lipzen A."/>
            <person name="Lutzoni F."/>
            <person name="Magnuson J."/>
            <person name="Mondo S."/>
            <person name="Nolan M."/>
            <person name="Ohm R."/>
            <person name="Pangilinan J."/>
            <person name="Park H.-J."/>
            <person name="Ramirez L."/>
            <person name="Alfaro M."/>
            <person name="Sun H."/>
            <person name="Tritt A."/>
            <person name="Yoshinaga Y."/>
            <person name="Zwiers L.-H."/>
            <person name="Turgeon B."/>
            <person name="Goodwin S."/>
            <person name="Spatafora J."/>
            <person name="Crous P."/>
            <person name="Grigoriev I."/>
        </authorList>
    </citation>
    <scope>NUCLEOTIDE SEQUENCE</scope>
    <source>
        <strain evidence="9">CBS 183.55</strain>
    </source>
</reference>
<keyword evidence="4 6" id="KW-0067">ATP-binding</keyword>
<dbReference type="Gene3D" id="3.30.200.20">
    <property type="entry name" value="Phosphorylase Kinase, domain 1"/>
    <property type="match status" value="1"/>
</dbReference>
<evidence type="ECO:0000256" key="6">
    <source>
        <dbReference type="PROSITE-ProRule" id="PRU10141"/>
    </source>
</evidence>
<protein>
    <submittedName>
        <fullName evidence="9">Kinase-like protein</fullName>
    </submittedName>
</protein>
<dbReference type="GeneID" id="54347350"/>
<dbReference type="SMART" id="SM00220">
    <property type="entry name" value="S_TKc"/>
    <property type="match status" value="1"/>
</dbReference>
<feature type="region of interest" description="Disordered" evidence="7">
    <location>
        <begin position="1"/>
        <end position="62"/>
    </location>
</feature>
<evidence type="ECO:0000313" key="9">
    <source>
        <dbReference type="EMBL" id="KAF1930998.1"/>
    </source>
</evidence>
<feature type="region of interest" description="Disordered" evidence="7">
    <location>
        <begin position="340"/>
        <end position="400"/>
    </location>
</feature>
<comment type="similarity">
    <text evidence="5">Belongs to the protein kinase superfamily. Ser/Thr protein kinase family. GCN2 subfamily.</text>
</comment>
<dbReference type="InterPro" id="IPR017441">
    <property type="entry name" value="Protein_kinase_ATP_BS"/>
</dbReference>
<dbReference type="PANTHER" id="PTHR11042:SF187">
    <property type="entry name" value="EUKARYOTIC TRANSLATION INITIATION FACTOR 2-ALPHA KINASE 2"/>
    <property type="match status" value="1"/>
</dbReference>
<keyword evidence="1" id="KW-0808">Transferase</keyword>
<dbReference type="PROSITE" id="PS00108">
    <property type="entry name" value="PROTEIN_KINASE_ST"/>
    <property type="match status" value="1"/>
</dbReference>
<keyword evidence="2 6" id="KW-0547">Nucleotide-binding</keyword>
<evidence type="ECO:0000256" key="1">
    <source>
        <dbReference type="ARBA" id="ARBA00022679"/>
    </source>
</evidence>
<evidence type="ECO:0000256" key="4">
    <source>
        <dbReference type="ARBA" id="ARBA00022840"/>
    </source>
</evidence>
<name>A0A6A5RVJ3_9PLEO</name>
<keyword evidence="10" id="KW-1185">Reference proteome</keyword>
<dbReference type="InterPro" id="IPR008271">
    <property type="entry name" value="Ser/Thr_kinase_AS"/>
</dbReference>
<dbReference type="OrthoDB" id="1405469at2759"/>
<dbReference type="GO" id="GO:0005524">
    <property type="term" value="F:ATP binding"/>
    <property type="evidence" value="ECO:0007669"/>
    <property type="project" value="UniProtKB-UniRule"/>
</dbReference>
<keyword evidence="3 9" id="KW-0418">Kinase</keyword>
<evidence type="ECO:0000256" key="7">
    <source>
        <dbReference type="SAM" id="MobiDB-lite"/>
    </source>
</evidence>
<dbReference type="InterPro" id="IPR050339">
    <property type="entry name" value="CC_SR_Kinase"/>
</dbReference>
<dbReference type="EMBL" id="ML978962">
    <property type="protein sequence ID" value="KAF1930998.1"/>
    <property type="molecule type" value="Genomic_DNA"/>
</dbReference>
<evidence type="ECO:0000256" key="3">
    <source>
        <dbReference type="ARBA" id="ARBA00022777"/>
    </source>
</evidence>
<proteinExistence type="inferred from homology"/>
<organism evidence="9 10">
    <name type="scientific">Didymella exigua CBS 183.55</name>
    <dbReference type="NCBI Taxonomy" id="1150837"/>
    <lineage>
        <taxon>Eukaryota</taxon>
        <taxon>Fungi</taxon>
        <taxon>Dikarya</taxon>
        <taxon>Ascomycota</taxon>
        <taxon>Pezizomycotina</taxon>
        <taxon>Dothideomycetes</taxon>
        <taxon>Pleosporomycetidae</taxon>
        <taxon>Pleosporales</taxon>
        <taxon>Pleosporineae</taxon>
        <taxon>Didymellaceae</taxon>
        <taxon>Didymella</taxon>
    </lineage>
</organism>
<evidence type="ECO:0000313" key="10">
    <source>
        <dbReference type="Proteomes" id="UP000800082"/>
    </source>
</evidence>
<dbReference type="PROSITE" id="PS50011">
    <property type="entry name" value="PROTEIN_KINASE_DOM"/>
    <property type="match status" value="1"/>
</dbReference>
<dbReference type="GO" id="GO:0005634">
    <property type="term" value="C:nucleus"/>
    <property type="evidence" value="ECO:0007669"/>
    <property type="project" value="TreeGrafter"/>
</dbReference>
<dbReference type="AlphaFoldDB" id="A0A6A5RVJ3"/>
<sequence>MSMFRRPGDSSSSSSEASYDQKEDAEQAVTWQHGSVSRVNTLEPDASERPINAQRPSLDTRGFSTQDIQALTFHAMLEQNAITTAAARLHVEPTDAEAQRQGKEAYQEIARQLPNGMDTRYANDEFRALRTQMQERLHQTTIAHLQAIEEGPGITQSLVRRHRNGRAVGTQPPLADIQTRSDLPAPAPWFADFQNDRYARDFSELEMVGKGGYGKVFKVKHKLDGHFYAVKRIIVPQAKLAKGPDELNSILEEVRSLATFDHANIVRYHNAWLEYTAMPTETQSTSTTTMLPNNRLLEDAAKFASSPSDVGSLDSKFDGIDFGEPSADYDAGIVFEASDAEAADDSGRSTHRLSLREQLSVKRRNRRTSQASQATIATISSTRSRMSAVEDVSEDSDDDEIEMIQRRHRPSSQEATTELSDSMVSYSDMPERALMRTRSAGPALTLNVQMSLYESNLAAFLSPERASCSSSTPALAHCFHACVSLELLGSIAAGVEYLHSQGVVHRDLKPANVFLALSTARRAPYGSVDLSTCKPCPERGSVHVVPRIGDFGLVAALDDRCAPAAARPVGTELYRPATRGRNSDKLDVFALGVMAVEMLCRFGTSMERGAALSRLKTGAFPEGFALRLGVWGDRIQQLVGAMVLADEEARMGCEEARSEIAGLVKALRGDEDGCL</sequence>
<gene>
    <name evidence="9" type="ORF">M421DRAFT_363989</name>
</gene>
<dbReference type="GO" id="GO:0004694">
    <property type="term" value="F:eukaryotic translation initiation factor 2alpha kinase activity"/>
    <property type="evidence" value="ECO:0007669"/>
    <property type="project" value="TreeGrafter"/>
</dbReference>
<dbReference type="SUPFAM" id="SSF56112">
    <property type="entry name" value="Protein kinase-like (PK-like)"/>
    <property type="match status" value="1"/>
</dbReference>
<dbReference type="InterPro" id="IPR011009">
    <property type="entry name" value="Kinase-like_dom_sf"/>
</dbReference>
<feature type="compositionally biased region" description="Polar residues" evidence="7">
    <location>
        <begin position="29"/>
        <end position="40"/>
    </location>
</feature>
<dbReference type="RefSeq" id="XP_033451246.1">
    <property type="nucleotide sequence ID" value="XM_033589702.1"/>
</dbReference>
<feature type="domain" description="Protein kinase" evidence="8">
    <location>
        <begin position="202"/>
        <end position="663"/>
    </location>
</feature>
<dbReference type="PANTHER" id="PTHR11042">
    <property type="entry name" value="EUKARYOTIC TRANSLATION INITIATION FACTOR 2-ALPHA KINASE EIF2-ALPHA KINASE -RELATED"/>
    <property type="match status" value="1"/>
</dbReference>
<dbReference type="GO" id="GO:0005737">
    <property type="term" value="C:cytoplasm"/>
    <property type="evidence" value="ECO:0007669"/>
    <property type="project" value="TreeGrafter"/>
</dbReference>
<dbReference type="Gene3D" id="1.10.510.10">
    <property type="entry name" value="Transferase(Phosphotransferase) domain 1"/>
    <property type="match status" value="1"/>
</dbReference>